<dbReference type="InterPro" id="IPR002220">
    <property type="entry name" value="DapA-like"/>
</dbReference>
<dbReference type="Proteomes" id="UP001153737">
    <property type="component" value="Chromosome 6"/>
</dbReference>
<evidence type="ECO:0000256" key="8">
    <source>
        <dbReference type="ARBA" id="ARBA00023270"/>
    </source>
</evidence>
<dbReference type="AlphaFoldDB" id="A0A9N9SHV1"/>
<dbReference type="EC" id="4.1.3.3" evidence="5"/>
<dbReference type="SMART" id="SM01130">
    <property type="entry name" value="DHDPS"/>
    <property type="match status" value="1"/>
</dbReference>
<reference evidence="14" key="2">
    <citation type="submission" date="2022-10" db="EMBL/GenBank/DDBJ databases">
        <authorList>
            <consortium name="ENA_rothamsted_submissions"/>
            <consortium name="culmorum"/>
            <person name="King R."/>
        </authorList>
    </citation>
    <scope>NUCLEOTIDE SEQUENCE</scope>
</reference>
<dbReference type="EMBL" id="OU896712">
    <property type="protein sequence ID" value="CAG9822939.1"/>
    <property type="molecule type" value="Genomic_DNA"/>
</dbReference>
<evidence type="ECO:0000256" key="12">
    <source>
        <dbReference type="PIRSR" id="PIRSR001365-1"/>
    </source>
</evidence>
<comment type="pathway">
    <text evidence="2">Amino-sugar metabolism; N-acetylneuraminate degradation.</text>
</comment>
<evidence type="ECO:0000256" key="13">
    <source>
        <dbReference type="PIRSR" id="PIRSR001365-2"/>
    </source>
</evidence>
<evidence type="ECO:0000256" key="9">
    <source>
        <dbReference type="ARBA" id="ARBA00023277"/>
    </source>
</evidence>
<comment type="subcellular location">
    <subcellularLocation>
        <location evidence="1">Cytoplasm</location>
    </subcellularLocation>
</comment>
<dbReference type="SUPFAM" id="SSF51569">
    <property type="entry name" value="Aldolase"/>
    <property type="match status" value="1"/>
</dbReference>
<dbReference type="PANTHER" id="PTHR12128">
    <property type="entry name" value="DIHYDRODIPICOLINATE SYNTHASE"/>
    <property type="match status" value="1"/>
</dbReference>
<dbReference type="Gene3D" id="3.20.20.70">
    <property type="entry name" value="Aldolase class I"/>
    <property type="match status" value="1"/>
</dbReference>
<feature type="active site" description="Proton donor/acceptor" evidence="12">
    <location>
        <position position="140"/>
    </location>
</feature>
<sequence length="302" mass="32886">MVVLKYRGFCAPVFTAFRDDMSIDTDIIPKYAEFLANNGVDGVLVQGSSGQSMSMTVQERKAHVEEWSKAVKITKQHLMVQVGGCPLPDVIELAKHAESIGVAAILCLPELYFRPTTIRQLINYLKIVGEAAPNTPLLYYHIPAWSGVNLNMAALMNEAASELPTFQGIKYSTVDLEGGVAALKACNGKYEVFLGTNTMMAAACAMGFNSFIATTLNFLPQSASGIMKAVKEGRMEEARKIQEQLTAACSAITKHGHWVPTMKVAMNLVTPINVGKSRPPLDNLTEAQEKEMRDSLKAISVL</sequence>
<dbReference type="InterPro" id="IPR013785">
    <property type="entry name" value="Aldolase_TIM"/>
</dbReference>
<accession>A0A9N9SHV1</accession>
<evidence type="ECO:0000256" key="7">
    <source>
        <dbReference type="ARBA" id="ARBA00023239"/>
    </source>
</evidence>
<proteinExistence type="inferred from homology"/>
<comment type="similarity">
    <text evidence="3">Belongs to the DapA family. NanA subfamily.</text>
</comment>
<protein>
    <recommendedName>
        <fullName evidence="5">N-acetylneuraminate lyase</fullName>
        <ecNumber evidence="5">4.1.3.3</ecNumber>
    </recommendedName>
</protein>
<dbReference type="Pfam" id="PF00701">
    <property type="entry name" value="DHDPS"/>
    <property type="match status" value="1"/>
</dbReference>
<comment type="catalytic activity">
    <reaction evidence="10">
        <text>aceneuramate = aldehydo-N-acetyl-D-mannosamine + pyruvate</text>
        <dbReference type="Rhea" id="RHEA:23296"/>
        <dbReference type="ChEBI" id="CHEBI:15361"/>
        <dbReference type="ChEBI" id="CHEBI:17122"/>
        <dbReference type="ChEBI" id="CHEBI:173083"/>
        <dbReference type="EC" id="4.1.3.3"/>
    </reaction>
</comment>
<keyword evidence="9" id="KW-0119">Carbohydrate metabolism</keyword>
<organism evidence="14 15">
    <name type="scientific">Phaedon cochleariae</name>
    <name type="common">Mustard beetle</name>
    <dbReference type="NCBI Taxonomy" id="80249"/>
    <lineage>
        <taxon>Eukaryota</taxon>
        <taxon>Metazoa</taxon>
        <taxon>Ecdysozoa</taxon>
        <taxon>Arthropoda</taxon>
        <taxon>Hexapoda</taxon>
        <taxon>Insecta</taxon>
        <taxon>Pterygota</taxon>
        <taxon>Neoptera</taxon>
        <taxon>Endopterygota</taxon>
        <taxon>Coleoptera</taxon>
        <taxon>Polyphaga</taxon>
        <taxon>Cucujiformia</taxon>
        <taxon>Chrysomeloidea</taxon>
        <taxon>Chrysomelidae</taxon>
        <taxon>Chrysomelinae</taxon>
        <taxon>Chrysomelini</taxon>
        <taxon>Phaedon</taxon>
    </lineage>
</organism>
<reference evidence="14" key="1">
    <citation type="submission" date="2022-01" db="EMBL/GenBank/DDBJ databases">
        <authorList>
            <person name="King R."/>
        </authorList>
    </citation>
    <scope>NUCLEOTIDE SEQUENCE</scope>
</reference>
<evidence type="ECO:0000256" key="2">
    <source>
        <dbReference type="ARBA" id="ARBA00004878"/>
    </source>
</evidence>
<keyword evidence="6" id="KW-0963">Cytoplasm</keyword>
<evidence type="ECO:0000256" key="3">
    <source>
        <dbReference type="ARBA" id="ARBA00006324"/>
    </source>
</evidence>
<evidence type="ECO:0000256" key="10">
    <source>
        <dbReference type="ARBA" id="ARBA00044906"/>
    </source>
</evidence>
<evidence type="ECO:0000256" key="6">
    <source>
        <dbReference type="ARBA" id="ARBA00022490"/>
    </source>
</evidence>
<dbReference type="PRINTS" id="PR00146">
    <property type="entry name" value="DHPICSNTHASE"/>
</dbReference>
<keyword evidence="8" id="KW-0704">Schiff base</keyword>
<feature type="active site" description="Schiff-base intermediate with substrate" evidence="12">
    <location>
        <position position="170"/>
    </location>
</feature>
<dbReference type="PANTHER" id="PTHR12128:SF21">
    <property type="entry name" value="N-ACETYLNEURAMINATE LYASE"/>
    <property type="match status" value="1"/>
</dbReference>
<evidence type="ECO:0000313" key="15">
    <source>
        <dbReference type="Proteomes" id="UP001153737"/>
    </source>
</evidence>
<keyword evidence="15" id="KW-1185">Reference proteome</keyword>
<dbReference type="OrthoDB" id="191315at2759"/>
<comment type="subunit">
    <text evidence="4">Homotetramer.</text>
</comment>
<gene>
    <name evidence="14" type="ORF">PHAECO_LOCUS10611</name>
</gene>
<evidence type="ECO:0000256" key="11">
    <source>
        <dbReference type="PIRNR" id="PIRNR001365"/>
    </source>
</evidence>
<evidence type="ECO:0000256" key="1">
    <source>
        <dbReference type="ARBA" id="ARBA00004496"/>
    </source>
</evidence>
<keyword evidence="7 11" id="KW-0456">Lyase</keyword>
<evidence type="ECO:0000256" key="5">
    <source>
        <dbReference type="ARBA" id="ARBA00012911"/>
    </source>
</evidence>
<evidence type="ECO:0000313" key="14">
    <source>
        <dbReference type="EMBL" id="CAG9822939.1"/>
    </source>
</evidence>
<evidence type="ECO:0000256" key="4">
    <source>
        <dbReference type="ARBA" id="ARBA00011881"/>
    </source>
</evidence>
<name>A0A9N9SHV1_PHACE</name>
<dbReference type="GO" id="GO:0005737">
    <property type="term" value="C:cytoplasm"/>
    <property type="evidence" value="ECO:0007669"/>
    <property type="project" value="UniProtKB-SubCell"/>
</dbReference>
<dbReference type="PIRSF" id="PIRSF001365">
    <property type="entry name" value="DHDPS"/>
    <property type="match status" value="1"/>
</dbReference>
<dbReference type="GO" id="GO:0008747">
    <property type="term" value="F:N-acetylneuraminate lyase activity"/>
    <property type="evidence" value="ECO:0007669"/>
    <property type="project" value="UniProtKB-EC"/>
</dbReference>
<feature type="binding site" evidence="13">
    <location>
        <position position="212"/>
    </location>
    <ligand>
        <name>pyruvate</name>
        <dbReference type="ChEBI" id="CHEBI:15361"/>
    </ligand>
</feature>